<dbReference type="Proteomes" id="UP000297792">
    <property type="component" value="Unassembled WGS sequence"/>
</dbReference>
<protein>
    <submittedName>
        <fullName evidence="1">Uncharacterized protein</fullName>
    </submittedName>
</protein>
<reference evidence="1 2" key="1">
    <citation type="submission" date="2018-12" db="EMBL/GenBank/DDBJ databases">
        <title>Draft genome sequences of Mycolicibacterium peregrinum isolated from a pig with lymphadenitis and from soil on the same Japanese pig farm.</title>
        <authorList>
            <person name="Komatsu T."/>
            <person name="Ohya K."/>
            <person name="Sawai K."/>
            <person name="Odoi J.O."/>
            <person name="Otsu K."/>
            <person name="Ota A."/>
            <person name="Ito T."/>
            <person name="Kawai M."/>
            <person name="Maruyama F."/>
        </authorList>
    </citation>
    <scope>NUCLEOTIDE SEQUENCE [LARGE SCALE GENOMIC DNA]</scope>
    <source>
        <strain evidence="1 2">138</strain>
    </source>
</reference>
<dbReference type="AlphaFoldDB" id="A0A4Z0HHY2"/>
<dbReference type="RefSeq" id="WP_135361710.1">
    <property type="nucleotide sequence ID" value="NZ_RWJZ01000016.1"/>
</dbReference>
<dbReference type="EMBL" id="RWKA01000018">
    <property type="protein sequence ID" value="TGB37856.1"/>
    <property type="molecule type" value="Genomic_DNA"/>
</dbReference>
<evidence type="ECO:0000313" key="2">
    <source>
        <dbReference type="Proteomes" id="UP000297792"/>
    </source>
</evidence>
<comment type="caution">
    <text evidence="1">The sequence shown here is derived from an EMBL/GenBank/DDBJ whole genome shotgun (WGS) entry which is preliminary data.</text>
</comment>
<keyword evidence="2" id="KW-1185">Reference proteome</keyword>
<proteinExistence type="predicted"/>
<sequence length="89" mass="9316">MKQHIRTRLMTVAFGATAAVGVISAAPAQAEPGPGPGMCQYLGSNYPVYYDCTGYQPWLPYGTADNPPAGIQRPASDCTGINIHNVGCS</sequence>
<name>A0A4Z0HHY2_MYCPR</name>
<accession>A0A4Z0HHY2</accession>
<organism evidence="1 2">
    <name type="scientific">Mycolicibacterium peregrinum</name>
    <name type="common">Mycobacterium peregrinum</name>
    <dbReference type="NCBI Taxonomy" id="43304"/>
    <lineage>
        <taxon>Bacteria</taxon>
        <taxon>Bacillati</taxon>
        <taxon>Actinomycetota</taxon>
        <taxon>Actinomycetes</taxon>
        <taxon>Mycobacteriales</taxon>
        <taxon>Mycobacteriaceae</taxon>
        <taxon>Mycolicibacterium</taxon>
    </lineage>
</organism>
<evidence type="ECO:0000313" key="1">
    <source>
        <dbReference type="EMBL" id="TGB37856.1"/>
    </source>
</evidence>
<gene>
    <name evidence="1" type="ORF">EJD98_25230</name>
</gene>